<sequence>MTRTRVGLLVLVLVASLAVASGYFLDARQQASATGPAVATLPVAAVLAGPRIVFRNAALGADYSRLALVPLADPGGPRAVTDVSCERLYATATDGVCVTATRGMAASYGVSALGPDLRPTSSTALVGQPSRARMSRDGRLVSTTTFVTGHSYASTSFSTETVVRRDGESLGSLEGWRTTLPDGQRLDAVDRNYWGVTFAPDDDTFYATAASGGTTWLVRGSLADRSMTALRTNAECPSLSPDGLRVAYKTRPDDARPGVWRLAVLDLASGTETLLAETRSVDDQVEWLDDSSLLYALPREGTEATTTDVWSVPADGGGTPVVLIPQASSPAVVRTG</sequence>
<accession>A0ABS4ZCT6</accession>
<dbReference type="Proteomes" id="UP000758168">
    <property type="component" value="Unassembled WGS sequence"/>
</dbReference>
<organism evidence="1 2">
    <name type="scientific">Microlunatus capsulatus</name>
    <dbReference type="NCBI Taxonomy" id="99117"/>
    <lineage>
        <taxon>Bacteria</taxon>
        <taxon>Bacillati</taxon>
        <taxon>Actinomycetota</taxon>
        <taxon>Actinomycetes</taxon>
        <taxon>Propionibacteriales</taxon>
        <taxon>Propionibacteriaceae</taxon>
        <taxon>Microlunatus</taxon>
    </lineage>
</organism>
<reference evidence="1 2" key="1">
    <citation type="submission" date="2021-03" db="EMBL/GenBank/DDBJ databases">
        <title>Sequencing the genomes of 1000 actinobacteria strains.</title>
        <authorList>
            <person name="Klenk H.-P."/>
        </authorList>
    </citation>
    <scope>NUCLEOTIDE SEQUENCE [LARGE SCALE GENOMIC DNA]</scope>
    <source>
        <strain evidence="1 2">DSM 12936</strain>
    </source>
</reference>
<proteinExistence type="predicted"/>
<comment type="caution">
    <text evidence="1">The sequence shown here is derived from an EMBL/GenBank/DDBJ whole genome shotgun (WGS) entry which is preliminary data.</text>
</comment>
<dbReference type="InterPro" id="IPR011042">
    <property type="entry name" value="6-blade_b-propeller_TolB-like"/>
</dbReference>
<gene>
    <name evidence="1" type="ORF">JOF54_003472</name>
</gene>
<protein>
    <recommendedName>
        <fullName evidence="3">WD40-like Beta Propeller Repeat</fullName>
    </recommendedName>
</protein>
<dbReference type="SUPFAM" id="SSF82171">
    <property type="entry name" value="DPP6 N-terminal domain-like"/>
    <property type="match status" value="1"/>
</dbReference>
<dbReference type="RefSeq" id="WP_210058123.1">
    <property type="nucleotide sequence ID" value="NZ_BAAAMH010000001.1"/>
</dbReference>
<keyword evidence="2" id="KW-1185">Reference proteome</keyword>
<dbReference type="Gene3D" id="2.120.10.30">
    <property type="entry name" value="TolB, C-terminal domain"/>
    <property type="match status" value="1"/>
</dbReference>
<dbReference type="EMBL" id="JAGIOB010000001">
    <property type="protein sequence ID" value="MBP2418550.1"/>
    <property type="molecule type" value="Genomic_DNA"/>
</dbReference>
<name>A0ABS4ZCT6_9ACTN</name>
<evidence type="ECO:0000313" key="1">
    <source>
        <dbReference type="EMBL" id="MBP2418550.1"/>
    </source>
</evidence>
<evidence type="ECO:0000313" key="2">
    <source>
        <dbReference type="Proteomes" id="UP000758168"/>
    </source>
</evidence>
<evidence type="ECO:0008006" key="3">
    <source>
        <dbReference type="Google" id="ProtNLM"/>
    </source>
</evidence>